<dbReference type="Proteomes" id="UP000217343">
    <property type="component" value="Chromosome"/>
</dbReference>
<dbReference type="AlphaFoldDB" id="A0A250JN38"/>
<accession>A0A250JN38</accession>
<organism evidence="2 3">
    <name type="scientific">Corallococcus macrosporus DSM 14697</name>
    <dbReference type="NCBI Taxonomy" id="1189310"/>
    <lineage>
        <taxon>Bacteria</taxon>
        <taxon>Pseudomonadati</taxon>
        <taxon>Myxococcota</taxon>
        <taxon>Myxococcia</taxon>
        <taxon>Myxococcales</taxon>
        <taxon>Cystobacterineae</taxon>
        <taxon>Myxococcaceae</taxon>
        <taxon>Corallococcus</taxon>
    </lineage>
</organism>
<evidence type="ECO:0000256" key="1">
    <source>
        <dbReference type="SAM" id="MobiDB-lite"/>
    </source>
</evidence>
<keyword evidence="3" id="KW-1185">Reference proteome</keyword>
<feature type="region of interest" description="Disordered" evidence="1">
    <location>
        <begin position="253"/>
        <end position="286"/>
    </location>
</feature>
<evidence type="ECO:0000313" key="3">
    <source>
        <dbReference type="Proteomes" id="UP000217343"/>
    </source>
</evidence>
<feature type="region of interest" description="Disordered" evidence="1">
    <location>
        <begin position="20"/>
        <end position="152"/>
    </location>
</feature>
<name>A0A250JN38_9BACT</name>
<sequence>MPMRPRPLDLALARKLCSWSAHAASRKDPTASLTRSIERSGIDRQGTSTAPAKKCGISSPLKWFRSTERSLKTSSKTWPTSRNGNRDATDAEPRRTQVSPPVPGGAGSTGGAPPAARGISPRRQTHPCTRPPSVPSPAPPSRPRTAWSIRADRVPRRPALPWARHAQLEHHLVGPLRHVVQLRRRLLRAVGIALPQPAVEDRRQRARRLITASTSAAAVTTAPSNGNFAWTWSCGWPRGLALAEHRLPEMVTGQHPSPLQSNGSVPRATCRGIGEPSRAEPSLTVR</sequence>
<protein>
    <submittedName>
        <fullName evidence="2">Uncharacterized protein</fullName>
    </submittedName>
</protein>
<feature type="compositionally biased region" description="Polar residues" evidence="1">
    <location>
        <begin position="254"/>
        <end position="264"/>
    </location>
</feature>
<evidence type="ECO:0000313" key="2">
    <source>
        <dbReference type="EMBL" id="ATB45279.1"/>
    </source>
</evidence>
<gene>
    <name evidence="2" type="ORF">MYMAC_000864</name>
</gene>
<reference evidence="2 3" key="1">
    <citation type="submission" date="2017-06" db="EMBL/GenBank/DDBJ databases">
        <title>Sequencing and comparative analysis of myxobacterial genomes.</title>
        <authorList>
            <person name="Rupp O."/>
            <person name="Goesmann A."/>
            <person name="Sogaard-Andersen L."/>
        </authorList>
    </citation>
    <scope>NUCLEOTIDE SEQUENCE [LARGE SCALE GENOMIC DNA]</scope>
    <source>
        <strain evidence="2 3">DSM 14697</strain>
    </source>
</reference>
<feature type="compositionally biased region" description="Pro residues" evidence="1">
    <location>
        <begin position="129"/>
        <end position="142"/>
    </location>
</feature>
<feature type="compositionally biased region" description="Basic and acidic residues" evidence="1">
    <location>
        <begin position="84"/>
        <end position="95"/>
    </location>
</feature>
<dbReference type="KEGG" id="mmas:MYMAC_000864"/>
<dbReference type="EMBL" id="CP022203">
    <property type="protein sequence ID" value="ATB45279.1"/>
    <property type="molecule type" value="Genomic_DNA"/>
</dbReference>
<feature type="compositionally biased region" description="Polar residues" evidence="1">
    <location>
        <begin position="72"/>
        <end position="83"/>
    </location>
</feature>
<proteinExistence type="predicted"/>